<sequence length="701" mass="79351">MSLGTIDLLRNRDPSAPLGTFDGRVGALATLGPEHYFITTNADYIPALPSIKVPHALFLRSNMRYGSDDPTLWPQQYTTQFCHLPAIAKRGARPELDVMWWNPSPHDFIVGSAVTRGLGRLRNRCIEQFVPFVNNYVTSFNVFIRFLPFVNEIVAQCKELRRTSRTPISPLFGELVQNILMLLEQLQTLPTTYTKTVFALTSLQRSCLELDALFNYMTVYKPRIDNYFSDPPNNSTYITTPLAQCIGAFTTIPGVAQQLWSARLPFWFLRPTFVFDLENILSVVTLEEPIFEVLDTHADRTPPIIYSGSSTEEKIAAIHFSAKQNPWYRDPFETLARSAPPTAPPASLAKEGFPVASTSRQVARPNNERSHYKPCMSQFTSSLSRLITLNFTDTSKLPVKGPVPVKGPTKSERNKFEVLTVAAMPPSIATWADALARVDQSVTPFTSNLGDRQYVFPEAALFANTTPEQQRKYLHHWCLLRDGFAYLLSQPEHSQLLSAQQWRDILNGLVTKRGHSQSRSHRRSTELEDLIRPALEACNVTSVEGFLVAPESLRKFSLTQTREILWEVAETGFRFEFCALDRRASMKDRLDDVKGCFAGGMLLGAPLQMSKRGFAAEKIEQRHRYFLRAATLMLDWNTRSLRPPVLSCGFLDHANWTLSQMEGLEVAVCQFYTQAFWEHFGRAAVVPLRLDHDVEKEEGKL</sequence>
<dbReference type="Proteomes" id="UP001219525">
    <property type="component" value="Unassembled WGS sequence"/>
</dbReference>
<evidence type="ECO:0000313" key="1">
    <source>
        <dbReference type="EMBL" id="KAJ7209328.1"/>
    </source>
</evidence>
<evidence type="ECO:0000313" key="2">
    <source>
        <dbReference type="Proteomes" id="UP001219525"/>
    </source>
</evidence>
<accession>A0AAD6YH00</accession>
<dbReference type="AlphaFoldDB" id="A0AAD6YH00"/>
<proteinExistence type="predicted"/>
<dbReference type="EMBL" id="JARJCW010000031">
    <property type="protein sequence ID" value="KAJ7209328.1"/>
    <property type="molecule type" value="Genomic_DNA"/>
</dbReference>
<comment type="caution">
    <text evidence="1">The sequence shown here is derived from an EMBL/GenBank/DDBJ whole genome shotgun (WGS) entry which is preliminary data.</text>
</comment>
<name>A0AAD6YH00_9AGAR</name>
<gene>
    <name evidence="1" type="ORF">GGX14DRAFT_566514</name>
</gene>
<keyword evidence="2" id="KW-1185">Reference proteome</keyword>
<reference evidence="1" key="1">
    <citation type="submission" date="2023-03" db="EMBL/GenBank/DDBJ databases">
        <title>Massive genome expansion in bonnet fungi (Mycena s.s.) driven by repeated elements and novel gene families across ecological guilds.</title>
        <authorList>
            <consortium name="Lawrence Berkeley National Laboratory"/>
            <person name="Harder C.B."/>
            <person name="Miyauchi S."/>
            <person name="Viragh M."/>
            <person name="Kuo A."/>
            <person name="Thoen E."/>
            <person name="Andreopoulos B."/>
            <person name="Lu D."/>
            <person name="Skrede I."/>
            <person name="Drula E."/>
            <person name="Henrissat B."/>
            <person name="Morin E."/>
            <person name="Kohler A."/>
            <person name="Barry K."/>
            <person name="LaButti K."/>
            <person name="Morin E."/>
            <person name="Salamov A."/>
            <person name="Lipzen A."/>
            <person name="Mereny Z."/>
            <person name="Hegedus B."/>
            <person name="Baldrian P."/>
            <person name="Stursova M."/>
            <person name="Weitz H."/>
            <person name="Taylor A."/>
            <person name="Grigoriev I.V."/>
            <person name="Nagy L.G."/>
            <person name="Martin F."/>
            <person name="Kauserud H."/>
        </authorList>
    </citation>
    <scope>NUCLEOTIDE SEQUENCE</scope>
    <source>
        <strain evidence="1">9144</strain>
    </source>
</reference>
<organism evidence="1 2">
    <name type="scientific">Mycena pura</name>
    <dbReference type="NCBI Taxonomy" id="153505"/>
    <lineage>
        <taxon>Eukaryota</taxon>
        <taxon>Fungi</taxon>
        <taxon>Dikarya</taxon>
        <taxon>Basidiomycota</taxon>
        <taxon>Agaricomycotina</taxon>
        <taxon>Agaricomycetes</taxon>
        <taxon>Agaricomycetidae</taxon>
        <taxon>Agaricales</taxon>
        <taxon>Marasmiineae</taxon>
        <taxon>Mycenaceae</taxon>
        <taxon>Mycena</taxon>
    </lineage>
</organism>
<protein>
    <submittedName>
        <fullName evidence="1">Uncharacterized protein</fullName>
    </submittedName>
</protein>